<organism evidence="1 2">
    <name type="scientific">Marchantia polymorpha</name>
    <name type="common">Common liverwort</name>
    <name type="synonym">Marchantia aquatica</name>
    <dbReference type="NCBI Taxonomy" id="3197"/>
    <lineage>
        <taxon>Eukaryota</taxon>
        <taxon>Viridiplantae</taxon>
        <taxon>Streptophyta</taxon>
        <taxon>Embryophyta</taxon>
        <taxon>Marchantiophyta</taxon>
        <taxon>Marchantiopsida</taxon>
        <taxon>Marchantiidae</taxon>
        <taxon>Marchantiales</taxon>
        <taxon>Marchantiaceae</taxon>
        <taxon>Marchantia</taxon>
    </lineage>
</organism>
<sequence length="66" mass="7590">MDVPCCASSDISRMRATPFFHCHCSLCFADQTCVTGVSFSCWEGYTYSHEQICRRFRDPLLSLWAD</sequence>
<dbReference type="Proteomes" id="UP000244005">
    <property type="component" value="Unassembled WGS sequence"/>
</dbReference>
<dbReference type="EMBL" id="KZ772697">
    <property type="protein sequence ID" value="PTQ43414.1"/>
    <property type="molecule type" value="Genomic_DNA"/>
</dbReference>
<evidence type="ECO:0000313" key="1">
    <source>
        <dbReference type="EMBL" id="PTQ43414.1"/>
    </source>
</evidence>
<evidence type="ECO:0000313" key="2">
    <source>
        <dbReference type="Proteomes" id="UP000244005"/>
    </source>
</evidence>
<dbReference type="AlphaFoldDB" id="A0A2R6XBC1"/>
<gene>
    <name evidence="1" type="ORF">MARPO_0025s0098</name>
</gene>
<reference evidence="2" key="1">
    <citation type="journal article" date="2017" name="Cell">
        <title>Insights into land plant evolution garnered from the Marchantia polymorpha genome.</title>
        <authorList>
            <person name="Bowman J.L."/>
            <person name="Kohchi T."/>
            <person name="Yamato K.T."/>
            <person name="Jenkins J."/>
            <person name="Shu S."/>
            <person name="Ishizaki K."/>
            <person name="Yamaoka S."/>
            <person name="Nishihama R."/>
            <person name="Nakamura Y."/>
            <person name="Berger F."/>
            <person name="Adam C."/>
            <person name="Aki S.S."/>
            <person name="Althoff F."/>
            <person name="Araki T."/>
            <person name="Arteaga-Vazquez M.A."/>
            <person name="Balasubrmanian S."/>
            <person name="Barry K."/>
            <person name="Bauer D."/>
            <person name="Boehm C.R."/>
            <person name="Briginshaw L."/>
            <person name="Caballero-Perez J."/>
            <person name="Catarino B."/>
            <person name="Chen F."/>
            <person name="Chiyoda S."/>
            <person name="Chovatia M."/>
            <person name="Davies K.M."/>
            <person name="Delmans M."/>
            <person name="Demura T."/>
            <person name="Dierschke T."/>
            <person name="Dolan L."/>
            <person name="Dorantes-Acosta A.E."/>
            <person name="Eklund D.M."/>
            <person name="Florent S.N."/>
            <person name="Flores-Sandoval E."/>
            <person name="Fujiyama A."/>
            <person name="Fukuzawa H."/>
            <person name="Galik B."/>
            <person name="Grimanelli D."/>
            <person name="Grimwood J."/>
            <person name="Grossniklaus U."/>
            <person name="Hamada T."/>
            <person name="Haseloff J."/>
            <person name="Hetherington A.J."/>
            <person name="Higo A."/>
            <person name="Hirakawa Y."/>
            <person name="Hundley H.N."/>
            <person name="Ikeda Y."/>
            <person name="Inoue K."/>
            <person name="Inoue S.I."/>
            <person name="Ishida S."/>
            <person name="Jia Q."/>
            <person name="Kakita M."/>
            <person name="Kanazawa T."/>
            <person name="Kawai Y."/>
            <person name="Kawashima T."/>
            <person name="Kennedy M."/>
            <person name="Kinose K."/>
            <person name="Kinoshita T."/>
            <person name="Kohara Y."/>
            <person name="Koide E."/>
            <person name="Komatsu K."/>
            <person name="Kopischke S."/>
            <person name="Kubo M."/>
            <person name="Kyozuka J."/>
            <person name="Lagercrantz U."/>
            <person name="Lin S.S."/>
            <person name="Lindquist E."/>
            <person name="Lipzen A.M."/>
            <person name="Lu C.W."/>
            <person name="De Luna E."/>
            <person name="Martienssen R.A."/>
            <person name="Minamino N."/>
            <person name="Mizutani M."/>
            <person name="Mizutani M."/>
            <person name="Mochizuki N."/>
            <person name="Monte I."/>
            <person name="Mosher R."/>
            <person name="Nagasaki H."/>
            <person name="Nakagami H."/>
            <person name="Naramoto S."/>
            <person name="Nishitani K."/>
            <person name="Ohtani M."/>
            <person name="Okamoto T."/>
            <person name="Okumura M."/>
            <person name="Phillips J."/>
            <person name="Pollak B."/>
            <person name="Reinders A."/>
            <person name="Rovekamp M."/>
            <person name="Sano R."/>
            <person name="Sawa S."/>
            <person name="Schmid M.W."/>
            <person name="Shirakawa M."/>
            <person name="Solano R."/>
            <person name="Spunde A."/>
            <person name="Suetsugu N."/>
            <person name="Sugano S."/>
            <person name="Sugiyama A."/>
            <person name="Sun R."/>
            <person name="Suzuki Y."/>
            <person name="Takenaka M."/>
            <person name="Takezawa D."/>
            <person name="Tomogane H."/>
            <person name="Tsuzuki M."/>
            <person name="Ueda T."/>
            <person name="Umeda M."/>
            <person name="Ward J.M."/>
            <person name="Watanabe Y."/>
            <person name="Yazaki K."/>
            <person name="Yokoyama R."/>
            <person name="Yoshitake Y."/>
            <person name="Yotsui I."/>
            <person name="Zachgo S."/>
            <person name="Schmutz J."/>
        </authorList>
    </citation>
    <scope>NUCLEOTIDE SEQUENCE [LARGE SCALE GENOMIC DNA]</scope>
    <source>
        <strain evidence="2">Tak-1</strain>
    </source>
</reference>
<protein>
    <submittedName>
        <fullName evidence="1">Uncharacterized protein</fullName>
    </submittedName>
</protein>
<name>A0A2R6XBC1_MARPO</name>
<accession>A0A2R6XBC1</accession>
<keyword evidence="2" id="KW-1185">Reference proteome</keyword>
<proteinExistence type="predicted"/>